<feature type="signal peptide" evidence="11">
    <location>
        <begin position="1"/>
        <end position="15"/>
    </location>
</feature>
<keyword evidence="9" id="KW-0807">Transducer</keyword>
<feature type="non-terminal residue" evidence="12">
    <location>
        <position position="191"/>
    </location>
</feature>
<keyword evidence="11" id="KW-0732">Signal</keyword>
<evidence type="ECO:0000256" key="2">
    <source>
        <dbReference type="ARBA" id="ARBA00022475"/>
    </source>
</evidence>
<dbReference type="Proteomes" id="UP001148838">
    <property type="component" value="Unassembled WGS sequence"/>
</dbReference>
<evidence type="ECO:0000256" key="4">
    <source>
        <dbReference type="ARBA" id="ARBA00022692"/>
    </source>
</evidence>
<keyword evidence="2" id="KW-1003">Cell membrane</keyword>
<keyword evidence="3" id="KW-0716">Sensory transduction</keyword>
<proteinExistence type="predicted"/>
<evidence type="ECO:0000256" key="8">
    <source>
        <dbReference type="ARBA" id="ARBA00023170"/>
    </source>
</evidence>
<keyword evidence="13" id="KW-1185">Reference proteome</keyword>
<keyword evidence="5" id="KW-0552">Olfaction</keyword>
<feature type="transmembrane region" description="Helical" evidence="10">
    <location>
        <begin position="122"/>
        <end position="142"/>
    </location>
</feature>
<keyword evidence="4 10" id="KW-0812">Transmembrane</keyword>
<evidence type="ECO:0000256" key="11">
    <source>
        <dbReference type="SAM" id="SignalP"/>
    </source>
</evidence>
<comment type="caution">
    <text evidence="12">The sequence shown here is derived from an EMBL/GenBank/DDBJ whole genome shotgun (WGS) entry which is preliminary data.</text>
</comment>
<dbReference type="Pfam" id="PF02949">
    <property type="entry name" value="7tm_6"/>
    <property type="match status" value="1"/>
</dbReference>
<keyword evidence="6 10" id="KW-1133">Transmembrane helix</keyword>
<accession>A0ABQ8SSH6</accession>
<feature type="chain" id="PRO_5045514010" evidence="11">
    <location>
        <begin position="16"/>
        <end position="191"/>
    </location>
</feature>
<evidence type="ECO:0000256" key="1">
    <source>
        <dbReference type="ARBA" id="ARBA00004651"/>
    </source>
</evidence>
<dbReference type="PANTHER" id="PTHR21137:SF35">
    <property type="entry name" value="ODORANT RECEPTOR 19A-RELATED"/>
    <property type="match status" value="1"/>
</dbReference>
<protein>
    <submittedName>
        <fullName evidence="12">Uncharacterized protein</fullName>
    </submittedName>
</protein>
<evidence type="ECO:0000256" key="10">
    <source>
        <dbReference type="SAM" id="Phobius"/>
    </source>
</evidence>
<evidence type="ECO:0000256" key="9">
    <source>
        <dbReference type="ARBA" id="ARBA00023224"/>
    </source>
</evidence>
<keyword evidence="7 10" id="KW-0472">Membrane</keyword>
<reference evidence="12 13" key="1">
    <citation type="journal article" date="2022" name="Allergy">
        <title>Genome assembly and annotation of Periplaneta americana reveal a comprehensive cockroach allergen profile.</title>
        <authorList>
            <person name="Wang L."/>
            <person name="Xiong Q."/>
            <person name="Saelim N."/>
            <person name="Wang L."/>
            <person name="Nong W."/>
            <person name="Wan A.T."/>
            <person name="Shi M."/>
            <person name="Liu X."/>
            <person name="Cao Q."/>
            <person name="Hui J.H.L."/>
            <person name="Sookrung N."/>
            <person name="Leung T.F."/>
            <person name="Tungtrongchitr A."/>
            <person name="Tsui S.K.W."/>
        </authorList>
    </citation>
    <scope>NUCLEOTIDE SEQUENCE [LARGE SCALE GENOMIC DNA]</scope>
    <source>
        <strain evidence="12">PWHHKU_190912</strain>
    </source>
</reference>
<evidence type="ECO:0000256" key="5">
    <source>
        <dbReference type="ARBA" id="ARBA00022725"/>
    </source>
</evidence>
<gene>
    <name evidence="12" type="ORF">ANN_17275</name>
</gene>
<organism evidence="12 13">
    <name type="scientific">Periplaneta americana</name>
    <name type="common">American cockroach</name>
    <name type="synonym">Blatta americana</name>
    <dbReference type="NCBI Taxonomy" id="6978"/>
    <lineage>
        <taxon>Eukaryota</taxon>
        <taxon>Metazoa</taxon>
        <taxon>Ecdysozoa</taxon>
        <taxon>Arthropoda</taxon>
        <taxon>Hexapoda</taxon>
        <taxon>Insecta</taxon>
        <taxon>Pterygota</taxon>
        <taxon>Neoptera</taxon>
        <taxon>Polyneoptera</taxon>
        <taxon>Dictyoptera</taxon>
        <taxon>Blattodea</taxon>
        <taxon>Blattoidea</taxon>
        <taxon>Blattidae</taxon>
        <taxon>Blattinae</taxon>
        <taxon>Periplaneta</taxon>
    </lineage>
</organism>
<comment type="subcellular location">
    <subcellularLocation>
        <location evidence="1">Cell membrane</location>
        <topology evidence="1">Multi-pass membrane protein</topology>
    </subcellularLocation>
</comment>
<sequence>MVCFFSFIAYVGTYAKLVAIACSQLEKLRIAILDIRQTRFSENEDSGAKTDYKHKDRLNISTRNFCEMQRRLNSCVRHHQDILEYMRAMEATLSPMILLHFLLIVTGLCFAAFSAVISGGNIVQLGQILLIVIATLVQLLTYCQLGTELTTQAELVSSAAWECDWIGTPVSFQRCLIFIIVTANTEFHLTA</sequence>
<evidence type="ECO:0000313" key="12">
    <source>
        <dbReference type="EMBL" id="KAJ4437140.1"/>
    </source>
</evidence>
<dbReference type="PANTHER" id="PTHR21137">
    <property type="entry name" value="ODORANT RECEPTOR"/>
    <property type="match status" value="1"/>
</dbReference>
<name>A0ABQ8SSH6_PERAM</name>
<evidence type="ECO:0000313" key="13">
    <source>
        <dbReference type="Proteomes" id="UP001148838"/>
    </source>
</evidence>
<dbReference type="EMBL" id="JAJSOF020000021">
    <property type="protein sequence ID" value="KAJ4437140.1"/>
    <property type="molecule type" value="Genomic_DNA"/>
</dbReference>
<keyword evidence="8" id="KW-0675">Receptor</keyword>
<feature type="transmembrane region" description="Helical" evidence="10">
    <location>
        <begin position="96"/>
        <end position="116"/>
    </location>
</feature>
<evidence type="ECO:0000256" key="6">
    <source>
        <dbReference type="ARBA" id="ARBA00022989"/>
    </source>
</evidence>
<dbReference type="InterPro" id="IPR004117">
    <property type="entry name" value="7tm6_olfct_rcpt"/>
</dbReference>
<evidence type="ECO:0000256" key="3">
    <source>
        <dbReference type="ARBA" id="ARBA00022606"/>
    </source>
</evidence>
<evidence type="ECO:0000256" key="7">
    <source>
        <dbReference type="ARBA" id="ARBA00023136"/>
    </source>
</evidence>